<dbReference type="AlphaFoldDB" id="A0A7M7PP16"/>
<evidence type="ECO:0000313" key="3">
    <source>
        <dbReference type="Proteomes" id="UP000007110"/>
    </source>
</evidence>
<name>A0A7M7PP16_STRPU</name>
<dbReference type="PANTHER" id="PTHR32455">
    <property type="entry name" value="SPERM ACROSOME-ASSOCIATED PROTEIN 9"/>
    <property type="match status" value="1"/>
</dbReference>
<feature type="compositionally biased region" description="Polar residues" evidence="1">
    <location>
        <begin position="170"/>
        <end position="182"/>
    </location>
</feature>
<dbReference type="OMA" id="GPANQAM"/>
<sequence length="290" mass="33318">MDAIRRDVAKLRERYKVLQQQQFTFINALANTRTDAYEKTKPVRSINHVKELFERSRNATDRRAMKQWLDLVGELTNIVMRISNVNPDVIKEGPANQAMARGRTLLNPSNEFSSLRAGYPHQEVNHLSCSEARVLYGGCVSIVPLVLDNLLKVYSVIKENGKELKETWPPAQTQRPRSIQSARHQRSKTETQAPSRAKTAVGTRNARDICEKSTDTKDLTKRMLKLSFGKMPKGHDENTLFYRRTLNGRADKLHINGEITLDKGPWRGGSYDKTNHVDHRRFVNLEDKFY</sequence>
<evidence type="ECO:0000256" key="1">
    <source>
        <dbReference type="SAM" id="MobiDB-lite"/>
    </source>
</evidence>
<dbReference type="InterPro" id="IPR027818">
    <property type="entry name" value="SPACA9"/>
</dbReference>
<dbReference type="KEGG" id="spu:590733"/>
<protein>
    <submittedName>
        <fullName evidence="2">Uncharacterized protein</fullName>
    </submittedName>
</protein>
<dbReference type="OrthoDB" id="9999829at2759"/>
<dbReference type="RefSeq" id="XP_030853603.1">
    <property type="nucleotide sequence ID" value="XM_030997743.1"/>
</dbReference>
<proteinExistence type="predicted"/>
<dbReference type="GO" id="GO:0036126">
    <property type="term" value="C:sperm flagellum"/>
    <property type="evidence" value="ECO:0000318"/>
    <property type="project" value="GO_Central"/>
</dbReference>
<dbReference type="GeneID" id="590733"/>
<dbReference type="PANTHER" id="PTHR32455:SF1">
    <property type="entry name" value="SPERM ACROSOME-ASSOCIATED PROTEIN 9"/>
    <property type="match status" value="1"/>
</dbReference>
<dbReference type="Proteomes" id="UP000007110">
    <property type="component" value="Unassembled WGS sequence"/>
</dbReference>
<reference evidence="3" key="1">
    <citation type="submission" date="2015-02" db="EMBL/GenBank/DDBJ databases">
        <title>Genome sequencing for Strongylocentrotus purpuratus.</title>
        <authorList>
            <person name="Murali S."/>
            <person name="Liu Y."/>
            <person name="Vee V."/>
            <person name="English A."/>
            <person name="Wang M."/>
            <person name="Skinner E."/>
            <person name="Han Y."/>
            <person name="Muzny D.M."/>
            <person name="Worley K.C."/>
            <person name="Gibbs R.A."/>
        </authorList>
    </citation>
    <scope>NUCLEOTIDE SEQUENCE</scope>
</reference>
<dbReference type="GO" id="GO:0097546">
    <property type="term" value="C:ciliary base"/>
    <property type="evidence" value="ECO:0000318"/>
    <property type="project" value="GO_Central"/>
</dbReference>
<reference evidence="2" key="2">
    <citation type="submission" date="2021-01" db="UniProtKB">
        <authorList>
            <consortium name="EnsemblMetazoa"/>
        </authorList>
    </citation>
    <scope>IDENTIFICATION</scope>
</reference>
<organism evidence="2 3">
    <name type="scientific">Strongylocentrotus purpuratus</name>
    <name type="common">Purple sea urchin</name>
    <dbReference type="NCBI Taxonomy" id="7668"/>
    <lineage>
        <taxon>Eukaryota</taxon>
        <taxon>Metazoa</taxon>
        <taxon>Echinodermata</taxon>
        <taxon>Eleutherozoa</taxon>
        <taxon>Echinozoa</taxon>
        <taxon>Echinoidea</taxon>
        <taxon>Euechinoidea</taxon>
        <taxon>Echinacea</taxon>
        <taxon>Camarodonta</taxon>
        <taxon>Echinidea</taxon>
        <taxon>Strongylocentrotidae</taxon>
        <taxon>Strongylocentrotus</taxon>
    </lineage>
</organism>
<dbReference type="Pfam" id="PF15120">
    <property type="entry name" value="SPACA9"/>
    <property type="match status" value="1"/>
</dbReference>
<keyword evidence="3" id="KW-1185">Reference proteome</keyword>
<evidence type="ECO:0000313" key="2">
    <source>
        <dbReference type="EnsemblMetazoa" id="XP_030853603"/>
    </source>
</evidence>
<dbReference type="InParanoid" id="A0A7M7PP16"/>
<dbReference type="GO" id="GO:0001669">
    <property type="term" value="C:acrosomal vesicle"/>
    <property type="evidence" value="ECO:0000318"/>
    <property type="project" value="GO_Central"/>
</dbReference>
<accession>A0A7M7PP16</accession>
<dbReference type="EnsemblMetazoa" id="XM_030997743">
    <property type="protein sequence ID" value="XP_030853603"/>
    <property type="gene ID" value="LOC590733"/>
</dbReference>
<feature type="region of interest" description="Disordered" evidence="1">
    <location>
        <begin position="165"/>
        <end position="206"/>
    </location>
</feature>